<dbReference type="InterPro" id="IPR052934">
    <property type="entry name" value="Methyl-DNA_Rec/Restrict_Enz"/>
</dbReference>
<accession>A0A1R3T4C5</accession>
<dbReference type="InterPro" id="IPR027417">
    <property type="entry name" value="P-loop_NTPase"/>
</dbReference>
<reference evidence="2" key="1">
    <citation type="submission" date="2016-08" db="EMBL/GenBank/DDBJ databases">
        <authorList>
            <person name="Seilhamer J.J."/>
        </authorList>
    </citation>
    <scope>NUCLEOTIDE SEQUENCE</scope>
    <source>
        <strain evidence="2">B35</strain>
    </source>
</reference>
<dbReference type="RefSeq" id="WP_183136195.1">
    <property type="nucleotide sequence ID" value="NZ_LR822044.1"/>
</dbReference>
<dbReference type="EMBL" id="LT622825">
    <property type="protein sequence ID" value="SCW20612.1"/>
    <property type="molecule type" value="Genomic_DNA"/>
</dbReference>
<feature type="domain" description="AAA+ ATPase" evidence="1">
    <location>
        <begin position="251"/>
        <end position="445"/>
    </location>
</feature>
<dbReference type="GO" id="GO:0016887">
    <property type="term" value="F:ATP hydrolysis activity"/>
    <property type="evidence" value="ECO:0007669"/>
    <property type="project" value="InterPro"/>
</dbReference>
<sequence length="576" mass="67745">MGNLVMPKHSVLKDEIFSAFEIYYEVDDWLDNEAYKNQLMERIGDSQYQSSYTKKIAIYTYFGFIEWENPENKQSRKRITPLGKQFYKAIINQDVDQQQLILIESMEKLRFGRNNQGVNSSESDIEVPNLCIRAIYDLEYITREEFAYILDKLCFTEKDYTDSINDVKKSRTDETFVITISDEGQKFKDAKPIKFLIESGLLQEDGRRVIIPEEINKKFGYRLRKLSIFGIDKSFSQNLEKNSPVYIDSNIPRNIIMYGPPGTGKTYNTTKVSINIIQRNENIFENLKLDYREQKTLYREYVEEGNIAFTTFHQSYGYEEFIEGLKPYIDDEENLSYRVENGIFKNFCETARTRPSEQFVFIIDEINRGNISKIFGELITLIEQSKRQGGTDEIEVVLPYSNEKFSVPNNVYILGTMNTADKSIQVLDTALRRRFFFKEILPDETIFKNIKVGNIEIEKMLKKMNERIAILLDKNHMIGHAYFIPLLTDSSILTLSSIFQNSIIPLLEEYFYDDYREVMKILNIDPENSDEKKLISVMDTEESLFVIQDESENMRYSINYSEFKTEDNYIRIYNEI</sequence>
<dbReference type="PANTHER" id="PTHR37291">
    <property type="entry name" value="5-METHYLCYTOSINE-SPECIFIC RESTRICTION ENZYME B"/>
    <property type="match status" value="1"/>
</dbReference>
<evidence type="ECO:0000313" key="2">
    <source>
        <dbReference type="EMBL" id="SCW20612.1"/>
    </source>
</evidence>
<reference evidence="2" key="2">
    <citation type="submission" date="2017-02" db="EMBL/GenBank/DDBJ databases">
        <title>Diversity of integrative and conjugative elements of Streptococcus salivarius and their intra- and interspecies transfer.</title>
        <authorList>
            <person name="Dahmane N."/>
            <person name="Libante V."/>
            <person name="Charron-Bourgoin F."/>
            <person name="Guedon E."/>
            <person name="Guedon G."/>
            <person name="Leblond-Bourget N."/>
            <person name="Payot S."/>
        </authorList>
    </citation>
    <scope>NUCLEOTIDE SEQUENCE</scope>
    <source>
        <strain evidence="2">B35</strain>
    </source>
</reference>
<organism evidence="2">
    <name type="scientific">Streptococcus salivarius</name>
    <dbReference type="NCBI Taxonomy" id="1304"/>
    <lineage>
        <taxon>Bacteria</taxon>
        <taxon>Bacillati</taxon>
        <taxon>Bacillota</taxon>
        <taxon>Bacilli</taxon>
        <taxon>Lactobacillales</taxon>
        <taxon>Streptococcaceae</taxon>
        <taxon>Streptococcus</taxon>
    </lineage>
</organism>
<dbReference type="SUPFAM" id="SSF52540">
    <property type="entry name" value="P-loop containing nucleoside triphosphate hydrolases"/>
    <property type="match status" value="1"/>
</dbReference>
<dbReference type="Pfam" id="PF07728">
    <property type="entry name" value="AAA_5"/>
    <property type="match status" value="1"/>
</dbReference>
<dbReference type="AlphaFoldDB" id="A0A1R3T4C5"/>
<dbReference type="SMART" id="SM00382">
    <property type="entry name" value="AAA"/>
    <property type="match status" value="1"/>
</dbReference>
<dbReference type="InterPro" id="IPR011704">
    <property type="entry name" value="ATPase_dyneun-rel_AAA"/>
</dbReference>
<dbReference type="GO" id="GO:0005524">
    <property type="term" value="F:ATP binding"/>
    <property type="evidence" value="ECO:0007669"/>
    <property type="project" value="InterPro"/>
</dbReference>
<dbReference type="InterPro" id="IPR003593">
    <property type="entry name" value="AAA+_ATPase"/>
</dbReference>
<proteinExistence type="predicted"/>
<dbReference type="Gene3D" id="3.40.50.300">
    <property type="entry name" value="P-loop containing nucleotide triphosphate hydrolases"/>
    <property type="match status" value="1"/>
</dbReference>
<dbReference type="PANTHER" id="PTHR37291:SF1">
    <property type="entry name" value="TYPE IV METHYL-DIRECTED RESTRICTION ENZYME ECOKMCRB SUBUNIT"/>
    <property type="match status" value="1"/>
</dbReference>
<name>A0A1R3T4C5_STRSL</name>
<evidence type="ECO:0000259" key="1">
    <source>
        <dbReference type="SMART" id="SM00382"/>
    </source>
</evidence>
<protein>
    <submittedName>
        <fullName evidence="2">ATPase associated with various cellular activities</fullName>
    </submittedName>
</protein>
<gene>
    <name evidence="2" type="primary">mcrB</name>
</gene>